<evidence type="ECO:0000256" key="1">
    <source>
        <dbReference type="SAM" id="Phobius"/>
    </source>
</evidence>
<dbReference type="Pfam" id="PF11804">
    <property type="entry name" value="DUF3325"/>
    <property type="match status" value="1"/>
</dbReference>
<protein>
    <submittedName>
        <fullName evidence="2">DUF3325 family protein</fullName>
    </submittedName>
</protein>
<accession>A0ABU3ZZ71</accession>
<dbReference type="RefSeq" id="WP_317517466.1">
    <property type="nucleotide sequence ID" value="NZ_JAPTHD010000006.1"/>
</dbReference>
<feature type="transmembrane region" description="Helical" evidence="1">
    <location>
        <begin position="62"/>
        <end position="82"/>
    </location>
</feature>
<evidence type="ECO:0000313" key="3">
    <source>
        <dbReference type="Proteomes" id="UP001185984"/>
    </source>
</evidence>
<name>A0ABU3ZZ71_9SPHN</name>
<comment type="caution">
    <text evidence="2">The sequence shown here is derived from an EMBL/GenBank/DDBJ whole genome shotgun (WGS) entry which is preliminary data.</text>
</comment>
<gene>
    <name evidence="2" type="ORF">O0R41_14525</name>
</gene>
<dbReference type="Proteomes" id="UP001185984">
    <property type="component" value="Unassembled WGS sequence"/>
</dbReference>
<feature type="transmembrane region" description="Helical" evidence="1">
    <location>
        <begin position="88"/>
        <end position="107"/>
    </location>
</feature>
<dbReference type="EMBL" id="JAPTHD010000006">
    <property type="protein sequence ID" value="MDV5824818.1"/>
    <property type="molecule type" value="Genomic_DNA"/>
</dbReference>
<keyword evidence="1" id="KW-0472">Membrane</keyword>
<keyword evidence="3" id="KW-1185">Reference proteome</keyword>
<evidence type="ECO:0000313" key="2">
    <source>
        <dbReference type="EMBL" id="MDV5824818.1"/>
    </source>
</evidence>
<keyword evidence="1" id="KW-0812">Transmembrane</keyword>
<proteinExistence type="predicted"/>
<dbReference type="InterPro" id="IPR021762">
    <property type="entry name" value="DUF3325"/>
</dbReference>
<feature type="transmembrane region" description="Helical" evidence="1">
    <location>
        <begin position="37"/>
        <end position="55"/>
    </location>
</feature>
<sequence length="108" mass="11087">MIAAAGLLYIGLFAIAASMGRHRRALAGPWHQPATAPLLAPVGWCLILGSLLAMLPHWQGGVGLVSWIGLLPLLGGALLLGLSYRPRWLVHGAAAAVLLSLAGALIGV</sequence>
<organism evidence="2 3">
    <name type="scientific">Sphingobium naphthae</name>
    <dbReference type="NCBI Taxonomy" id="1886786"/>
    <lineage>
        <taxon>Bacteria</taxon>
        <taxon>Pseudomonadati</taxon>
        <taxon>Pseudomonadota</taxon>
        <taxon>Alphaproteobacteria</taxon>
        <taxon>Sphingomonadales</taxon>
        <taxon>Sphingomonadaceae</taxon>
        <taxon>Sphingobium</taxon>
    </lineage>
</organism>
<reference evidence="3" key="1">
    <citation type="journal article" date="2022" name="J Environ Chem Eng">
        <title>Biodegradation of petroleum oil using a constructed nonpathogenic and heavy metal-tolerant bacterial consortium isolated from marine sponges.</title>
        <authorList>
            <person name="Dechsakulwatana C."/>
            <person name="Rungsihiranrut A."/>
            <person name="Muangchinda C."/>
            <person name="Ningthoujam R."/>
            <person name="Klankeo P."/>
            <person name="Pinyakong O."/>
        </authorList>
    </citation>
    <scope>NUCLEOTIDE SEQUENCE [LARGE SCALE GENOMIC DNA]</scope>
    <source>
        <strain evidence="3">MO2-4</strain>
    </source>
</reference>
<keyword evidence="1" id="KW-1133">Transmembrane helix</keyword>